<dbReference type="Gene3D" id="1.10.1070.20">
    <property type="match status" value="1"/>
</dbReference>
<dbReference type="EMBL" id="FNUL01000019">
    <property type="protein sequence ID" value="SEG03961.1"/>
    <property type="molecule type" value="Genomic_DNA"/>
</dbReference>
<gene>
    <name evidence="1" type="ORF">SAMN05216537_11926</name>
</gene>
<dbReference type="Proteomes" id="UP000236726">
    <property type="component" value="Unassembled WGS sequence"/>
</dbReference>
<dbReference type="AlphaFoldDB" id="A0A1H5WWV0"/>
<evidence type="ECO:0000313" key="2">
    <source>
        <dbReference type="Proteomes" id="UP000236726"/>
    </source>
</evidence>
<name>A0A1H5WWV0_9FIRM</name>
<organism evidence="1 2">
    <name type="scientific">Lachnospira multipara</name>
    <dbReference type="NCBI Taxonomy" id="28051"/>
    <lineage>
        <taxon>Bacteria</taxon>
        <taxon>Bacillati</taxon>
        <taxon>Bacillota</taxon>
        <taxon>Clostridia</taxon>
        <taxon>Lachnospirales</taxon>
        <taxon>Lachnospiraceae</taxon>
        <taxon>Lachnospira</taxon>
    </lineage>
</organism>
<sequence length="376" mass="44026">MSWLCLKDEIVLTLKDVNGVPAEILKINNPELLPIILKNNCTFENLMDWLSKRGIPDKREGLSQVTQMFGDSWLKNKNYASLTDHYWIKMRTESYKKINFFTNLYSQDIGDMFFKPWDIKKRKLNFVSPDLTTNGLLKKRWLQDLESKKSFLVKAGSEKTKQEPLSEVLVSVLTEKINKIDCVKYDLHIEGATMCSICDNFITENTMLVPAYYIYRYEKRADNEGILEHLLKMCEKFQIPNAEEHIRWTLFIDSLTGNDDRNLGNIGFLLDINSMRFIGPAPMYDSGNAYWSSSNIGENKSKLFTDKEFNYLGSPKEKNDILSFLTQDKSYIYGYEKLIRSYPCITDVKKENLIEAIKKRNVRLFHENNKNFYMNR</sequence>
<accession>A0A1H5WWV0</accession>
<proteinExistence type="predicted"/>
<reference evidence="1 2" key="1">
    <citation type="submission" date="2016-10" db="EMBL/GenBank/DDBJ databases">
        <authorList>
            <person name="de Groot N.N."/>
        </authorList>
    </citation>
    <scope>NUCLEOTIDE SEQUENCE [LARGE SCALE GENOMIC DNA]</scope>
    <source>
        <strain evidence="1 2">D15d</strain>
    </source>
</reference>
<evidence type="ECO:0008006" key="3">
    <source>
        <dbReference type="Google" id="ProtNLM"/>
    </source>
</evidence>
<dbReference type="RefSeq" id="WP_103953455.1">
    <property type="nucleotide sequence ID" value="NZ_FNUL01000019.1"/>
</dbReference>
<evidence type="ECO:0000313" key="1">
    <source>
        <dbReference type="EMBL" id="SEG03961.1"/>
    </source>
</evidence>
<keyword evidence="2" id="KW-1185">Reference proteome</keyword>
<protein>
    <recommendedName>
        <fullName evidence="3">HipA-like C-terminal domain-containing protein</fullName>
    </recommendedName>
</protein>